<keyword evidence="10" id="KW-1185">Reference proteome</keyword>
<dbReference type="Pfam" id="PF01313">
    <property type="entry name" value="Bac_export_3"/>
    <property type="match status" value="1"/>
</dbReference>
<evidence type="ECO:0000256" key="4">
    <source>
        <dbReference type="ARBA" id="ARBA00022692"/>
    </source>
</evidence>
<evidence type="ECO:0000256" key="5">
    <source>
        <dbReference type="ARBA" id="ARBA00022989"/>
    </source>
</evidence>
<evidence type="ECO:0000256" key="7">
    <source>
        <dbReference type="SAM" id="MobiDB-lite"/>
    </source>
</evidence>
<feature type="transmembrane region" description="Helical" evidence="8">
    <location>
        <begin position="110"/>
        <end position="129"/>
    </location>
</feature>
<sequence>MDCPDAHGSQRGGGGRADVGKTDWNDRLRSMSLAPQQPQLATSAGDDTIIDGGEMETYSPFSVSMGRALWVMMLVAGPPLIIMLVVGLIISMIQAATSINEQTVSFVPKLLAFILFLALYGATVGDLLIDYTRDLLMHIPDDIK</sequence>
<feature type="region of interest" description="Disordered" evidence="7">
    <location>
        <begin position="1"/>
        <end position="21"/>
    </location>
</feature>
<evidence type="ECO:0000313" key="10">
    <source>
        <dbReference type="Proteomes" id="UP001059971"/>
    </source>
</evidence>
<evidence type="ECO:0000313" key="9">
    <source>
        <dbReference type="EMBL" id="BBF72700.1"/>
    </source>
</evidence>
<evidence type="ECO:0000256" key="6">
    <source>
        <dbReference type="ARBA" id="ARBA00023136"/>
    </source>
</evidence>
<evidence type="ECO:0008006" key="11">
    <source>
        <dbReference type="Google" id="ProtNLM"/>
    </source>
</evidence>
<keyword evidence="6 8" id="KW-0472">Membrane</keyword>
<accession>A0ABM7GB48</accession>
<keyword evidence="5 8" id="KW-1133">Transmembrane helix</keyword>
<name>A0ABM7GB48_9SPHN</name>
<protein>
    <recommendedName>
        <fullName evidence="11">Flagellar biosynthetic protein FliQ</fullName>
    </recommendedName>
</protein>
<proteinExistence type="inferred from homology"/>
<dbReference type="PRINTS" id="PR00952">
    <property type="entry name" value="TYPE3IMQPROT"/>
</dbReference>
<reference evidence="9" key="1">
    <citation type="submission" date="2018-07" db="EMBL/GenBank/DDBJ databases">
        <title>Complete genome sequence of Sphingomonas bisphenolicum strain AO1, a bisphenol A degradative bacterium isolated from Japanese farm field.</title>
        <authorList>
            <person name="Murakami M."/>
            <person name="Koh M."/>
            <person name="Koba S."/>
            <person name="Matsumura Y."/>
        </authorList>
    </citation>
    <scope>NUCLEOTIDE SEQUENCE</scope>
    <source>
        <strain evidence="9">AO1</strain>
        <plasmid evidence="9">pBAR4</plasmid>
    </source>
</reference>
<keyword evidence="4 8" id="KW-0812">Transmembrane</keyword>
<dbReference type="EMBL" id="AP018822">
    <property type="protein sequence ID" value="BBF72700.1"/>
    <property type="molecule type" value="Genomic_DNA"/>
</dbReference>
<keyword evidence="9" id="KW-0614">Plasmid</keyword>
<geneLocation type="plasmid" evidence="9 10">
    <name>pBAR4</name>
</geneLocation>
<evidence type="ECO:0000256" key="2">
    <source>
        <dbReference type="ARBA" id="ARBA00006156"/>
    </source>
</evidence>
<comment type="subcellular location">
    <subcellularLocation>
        <location evidence="1">Cell membrane</location>
        <topology evidence="1">Multi-pass membrane protein</topology>
    </subcellularLocation>
</comment>
<dbReference type="Proteomes" id="UP001059971">
    <property type="component" value="Plasmid pBAR4"/>
</dbReference>
<evidence type="ECO:0000256" key="8">
    <source>
        <dbReference type="SAM" id="Phobius"/>
    </source>
</evidence>
<evidence type="ECO:0000256" key="1">
    <source>
        <dbReference type="ARBA" id="ARBA00004651"/>
    </source>
</evidence>
<gene>
    <name evidence="9" type="ORF">SBA_pBAR4_0090</name>
</gene>
<dbReference type="PANTHER" id="PTHR34040">
    <property type="entry name" value="FLAGELLAR BIOSYNTHETIC PROTEIN FLIQ"/>
    <property type="match status" value="1"/>
</dbReference>
<dbReference type="PANTHER" id="PTHR34040:SF2">
    <property type="entry name" value="FLAGELLAR BIOSYNTHETIC PROTEIN FLIQ"/>
    <property type="match status" value="1"/>
</dbReference>
<comment type="similarity">
    <text evidence="2">Belongs to the FliQ/MopD/SpaQ family.</text>
</comment>
<keyword evidence="3" id="KW-1003">Cell membrane</keyword>
<feature type="transmembrane region" description="Helical" evidence="8">
    <location>
        <begin position="68"/>
        <end position="90"/>
    </location>
</feature>
<evidence type="ECO:0000256" key="3">
    <source>
        <dbReference type="ARBA" id="ARBA00022475"/>
    </source>
</evidence>
<dbReference type="InterPro" id="IPR002191">
    <property type="entry name" value="Bac_export_3"/>
</dbReference>
<organism evidence="9 10">
    <name type="scientific">Sphingomonas bisphenolicum</name>
    <dbReference type="NCBI Taxonomy" id="296544"/>
    <lineage>
        <taxon>Bacteria</taxon>
        <taxon>Pseudomonadati</taxon>
        <taxon>Pseudomonadota</taxon>
        <taxon>Alphaproteobacteria</taxon>
        <taxon>Sphingomonadales</taxon>
        <taxon>Sphingomonadaceae</taxon>
        <taxon>Sphingomonas</taxon>
    </lineage>
</organism>